<dbReference type="Gene3D" id="3.40.50.1820">
    <property type="entry name" value="alpha/beta hydrolase"/>
    <property type="match status" value="1"/>
</dbReference>
<gene>
    <name evidence="2" type="ORF">WJX73_004149</name>
</gene>
<dbReference type="Proteomes" id="UP001465755">
    <property type="component" value="Unassembled WGS sequence"/>
</dbReference>
<accession>A0AAW1P0F4</accession>
<reference evidence="2 3" key="1">
    <citation type="journal article" date="2024" name="Nat. Commun.">
        <title>Phylogenomics reveals the evolutionary origins of lichenization in chlorophyte algae.</title>
        <authorList>
            <person name="Puginier C."/>
            <person name="Libourel C."/>
            <person name="Otte J."/>
            <person name="Skaloud P."/>
            <person name="Haon M."/>
            <person name="Grisel S."/>
            <person name="Petersen M."/>
            <person name="Berrin J.G."/>
            <person name="Delaux P.M."/>
            <person name="Dal Grande F."/>
            <person name="Keller J."/>
        </authorList>
    </citation>
    <scope>NUCLEOTIDE SEQUENCE [LARGE SCALE GENOMIC DNA]</scope>
    <source>
        <strain evidence="2 3">SAG 2036</strain>
    </source>
</reference>
<dbReference type="PANTHER" id="PTHR46438:SF12">
    <property type="entry name" value="ALPHA_BETA-HYDROLASES SUPERFAMILY PROTEIN"/>
    <property type="match status" value="1"/>
</dbReference>
<proteinExistence type="predicted"/>
<organism evidence="2 3">
    <name type="scientific">Symbiochloris irregularis</name>
    <dbReference type="NCBI Taxonomy" id="706552"/>
    <lineage>
        <taxon>Eukaryota</taxon>
        <taxon>Viridiplantae</taxon>
        <taxon>Chlorophyta</taxon>
        <taxon>core chlorophytes</taxon>
        <taxon>Trebouxiophyceae</taxon>
        <taxon>Trebouxiales</taxon>
        <taxon>Trebouxiaceae</taxon>
        <taxon>Symbiochloris</taxon>
    </lineage>
</organism>
<dbReference type="InterPro" id="IPR000073">
    <property type="entry name" value="AB_hydrolase_1"/>
</dbReference>
<dbReference type="EMBL" id="JALJOQ010000066">
    <property type="protein sequence ID" value="KAK9802832.1"/>
    <property type="molecule type" value="Genomic_DNA"/>
</dbReference>
<dbReference type="AlphaFoldDB" id="A0AAW1P0F4"/>
<protein>
    <recommendedName>
        <fullName evidence="1">AB hydrolase-1 domain-containing protein</fullName>
    </recommendedName>
</protein>
<evidence type="ECO:0000259" key="1">
    <source>
        <dbReference type="Pfam" id="PF12697"/>
    </source>
</evidence>
<name>A0AAW1P0F4_9CHLO</name>
<sequence>MENSLWCEPRANGILQENWKWGDWNIRYQYCGNSGPPIICVHGFGANCDHWRNNLPALSQNGRAYAIDLLGYGYSDKPDPRKVAARSLYSFENWAKQLLAFIDQVVGEPAFIICNSVGGLAGLQAAVDDPSKVRGVQVMNISLRLLHVRNQPEWKKPFVRGFQSLLRDTPLGELFFNQLANSKAVTKVLKQCYGENKDAVSEELVKYLVDPGLQPGAARVFLDFISYSDGPLPQELLDAVKVPVSILWGEEDPWEPVNEGRKFGDAASVEEFISFPGVGHCPQDEAPQLVNPKIQAFVQRHSS</sequence>
<evidence type="ECO:0000313" key="3">
    <source>
        <dbReference type="Proteomes" id="UP001465755"/>
    </source>
</evidence>
<dbReference type="SUPFAM" id="SSF53474">
    <property type="entry name" value="alpha/beta-Hydrolases"/>
    <property type="match status" value="1"/>
</dbReference>
<keyword evidence="3" id="KW-1185">Reference proteome</keyword>
<feature type="domain" description="AB hydrolase-1" evidence="1">
    <location>
        <begin position="38"/>
        <end position="291"/>
    </location>
</feature>
<comment type="caution">
    <text evidence="2">The sequence shown here is derived from an EMBL/GenBank/DDBJ whole genome shotgun (WGS) entry which is preliminary data.</text>
</comment>
<evidence type="ECO:0000313" key="2">
    <source>
        <dbReference type="EMBL" id="KAK9802832.1"/>
    </source>
</evidence>
<dbReference type="Pfam" id="PF12697">
    <property type="entry name" value="Abhydrolase_6"/>
    <property type="match status" value="1"/>
</dbReference>
<dbReference type="PANTHER" id="PTHR46438">
    <property type="entry name" value="ALPHA/BETA-HYDROLASES SUPERFAMILY PROTEIN"/>
    <property type="match status" value="1"/>
</dbReference>
<dbReference type="InterPro" id="IPR029058">
    <property type="entry name" value="AB_hydrolase_fold"/>
</dbReference>